<dbReference type="InterPro" id="IPR003347">
    <property type="entry name" value="JmjC_dom"/>
</dbReference>
<dbReference type="Gene3D" id="3.40.366.30">
    <property type="entry name" value="50S ribosomal protein L16 arginine hydroxylase, Chain A, Domain 2"/>
    <property type="match status" value="1"/>
</dbReference>
<comment type="cofactor">
    <cofactor evidence="1">
        <name>Fe(2+)</name>
        <dbReference type="ChEBI" id="CHEBI:29033"/>
    </cofactor>
</comment>
<evidence type="ECO:0000256" key="3">
    <source>
        <dbReference type="ARBA" id="ARBA00022964"/>
    </source>
</evidence>
<dbReference type="Pfam" id="PF08007">
    <property type="entry name" value="JmjC_2"/>
    <property type="match status" value="1"/>
</dbReference>
<reference evidence="7 8" key="1">
    <citation type="submission" date="2016-10" db="EMBL/GenBank/DDBJ databases">
        <authorList>
            <person name="de Groot N.N."/>
        </authorList>
    </citation>
    <scope>NUCLEOTIDE SEQUENCE [LARGE SCALE GENOMIC DNA]</scope>
    <source>
        <strain evidence="7 8">DSM 22012</strain>
    </source>
</reference>
<evidence type="ECO:0000256" key="5">
    <source>
        <dbReference type="ARBA" id="ARBA00023004"/>
    </source>
</evidence>
<dbReference type="EMBL" id="FNVQ01000001">
    <property type="protein sequence ID" value="SEF78629.1"/>
    <property type="molecule type" value="Genomic_DNA"/>
</dbReference>
<dbReference type="InterPro" id="IPR039994">
    <property type="entry name" value="NO66-like"/>
</dbReference>
<keyword evidence="8" id="KW-1185">Reference proteome</keyword>
<evidence type="ECO:0000313" key="7">
    <source>
        <dbReference type="EMBL" id="SEF78629.1"/>
    </source>
</evidence>
<dbReference type="GO" id="GO:0005840">
    <property type="term" value="C:ribosome"/>
    <property type="evidence" value="ECO:0007669"/>
    <property type="project" value="UniProtKB-KW"/>
</dbReference>
<accession>A0A1H5UUA2</accession>
<feature type="domain" description="JmjC" evidence="6">
    <location>
        <begin position="99"/>
        <end position="228"/>
    </location>
</feature>
<evidence type="ECO:0000256" key="2">
    <source>
        <dbReference type="ARBA" id="ARBA00022723"/>
    </source>
</evidence>
<evidence type="ECO:0000259" key="6">
    <source>
        <dbReference type="PROSITE" id="PS51184"/>
    </source>
</evidence>
<dbReference type="SUPFAM" id="SSF51197">
    <property type="entry name" value="Clavaminate synthase-like"/>
    <property type="match status" value="1"/>
</dbReference>
<evidence type="ECO:0000256" key="1">
    <source>
        <dbReference type="ARBA" id="ARBA00001954"/>
    </source>
</evidence>
<dbReference type="AlphaFoldDB" id="A0A1H5UUA2"/>
<keyword evidence="7" id="KW-0689">Ribosomal protein</keyword>
<organism evidence="7 8">
    <name type="scientific">Marinobacterium lutimaris</name>
    <dbReference type="NCBI Taxonomy" id="568106"/>
    <lineage>
        <taxon>Bacteria</taxon>
        <taxon>Pseudomonadati</taxon>
        <taxon>Pseudomonadota</taxon>
        <taxon>Gammaproteobacteria</taxon>
        <taxon>Oceanospirillales</taxon>
        <taxon>Oceanospirillaceae</taxon>
        <taxon>Marinobacterium</taxon>
    </lineage>
</organism>
<gene>
    <name evidence="7" type="ORF">SAMN05444390_101511</name>
</gene>
<evidence type="ECO:0000256" key="4">
    <source>
        <dbReference type="ARBA" id="ARBA00023002"/>
    </source>
</evidence>
<dbReference type="SMART" id="SM00558">
    <property type="entry name" value="JmjC"/>
    <property type="match status" value="1"/>
</dbReference>
<dbReference type="InterPro" id="IPR046799">
    <property type="entry name" value="ROXA-like_wH"/>
</dbReference>
<dbReference type="GO" id="GO:0046872">
    <property type="term" value="F:metal ion binding"/>
    <property type="evidence" value="ECO:0007669"/>
    <property type="project" value="UniProtKB-KW"/>
</dbReference>
<keyword evidence="2" id="KW-0479">Metal-binding</keyword>
<protein>
    <submittedName>
        <fullName evidence="7">50S ribosomal protein L16 3-hydroxylase</fullName>
    </submittedName>
</protein>
<keyword evidence="3" id="KW-0223">Dioxygenase</keyword>
<keyword evidence="4" id="KW-0560">Oxidoreductase</keyword>
<name>A0A1H5UUA2_9GAMM</name>
<proteinExistence type="predicted"/>
<keyword evidence="7" id="KW-0687">Ribonucleoprotein</keyword>
<dbReference type="PANTHER" id="PTHR13096">
    <property type="entry name" value="MINA53 MYC INDUCED NUCLEAR ANTIGEN"/>
    <property type="match status" value="1"/>
</dbReference>
<dbReference type="PANTHER" id="PTHR13096:SF8">
    <property type="entry name" value="RIBOSOMAL OXYGENASE 1"/>
    <property type="match status" value="1"/>
</dbReference>
<dbReference type="PROSITE" id="PS51184">
    <property type="entry name" value="JMJC"/>
    <property type="match status" value="1"/>
</dbReference>
<dbReference type="Proteomes" id="UP000236745">
    <property type="component" value="Unassembled WGS sequence"/>
</dbReference>
<dbReference type="Pfam" id="PF20514">
    <property type="entry name" value="WHD_ROXA"/>
    <property type="match status" value="1"/>
</dbReference>
<evidence type="ECO:0000313" key="8">
    <source>
        <dbReference type="Proteomes" id="UP000236745"/>
    </source>
</evidence>
<keyword evidence="5" id="KW-0408">Iron</keyword>
<dbReference type="Gene3D" id="2.60.120.650">
    <property type="entry name" value="Cupin"/>
    <property type="match status" value="1"/>
</dbReference>
<sequence length="389" mass="43811">MIDQYPLGELSAEQFLAEYWQKKPLLIRQAIADFEPPVSADELAGLACEEEVESRLVQFNAQEDSWSLEHGPFPEERFANLPESHWTLLVQAVDHWSPEAADLMQRFSFIPNWRVDDLMISYAADQGGVGPHYDNYDVFLLQAEGVRRWEIGAICDESSPRREDAPVMILPEWVAEETFDLQPGDMLYLPPQVAHNGYALGDGCMTYSIGFRAPAHNEILRSFSDFIGEQLGREIRYSDKDLALQTNPGEITPAALDRVAETLQSYLQDREQLSRWFGEYMTDPKYPELKEEGETLNPAELAECLEEGYLLRRNEGARFAFVRNAETPSSGRLFAEGSSYPVDGDTLALAEQLCGEQRSLAFSADAITDAQSKLLCALIQTGSIYLSEE</sequence>
<dbReference type="GO" id="GO:0016706">
    <property type="term" value="F:2-oxoglutarate-dependent dioxygenase activity"/>
    <property type="evidence" value="ECO:0007669"/>
    <property type="project" value="TreeGrafter"/>
</dbReference>
<dbReference type="RefSeq" id="WP_235009024.1">
    <property type="nucleotide sequence ID" value="NZ_FNVQ01000001.1"/>
</dbReference>